<keyword evidence="2" id="KW-1185">Reference proteome</keyword>
<protein>
    <submittedName>
        <fullName evidence="1">Uncharacterized protein</fullName>
    </submittedName>
</protein>
<dbReference type="AlphaFoldDB" id="A0AAJ3HRQ4"/>
<evidence type="ECO:0000313" key="1">
    <source>
        <dbReference type="EMBL" id="OAT45789.1"/>
    </source>
</evidence>
<sequence>MFSKLEVNLHSLLLTQLITDIDRAITDNKFNFFINFYTENGTLVITENLNISGKPELKSIYVNC</sequence>
<dbReference type="EMBL" id="LXEV01000030">
    <property type="protein sequence ID" value="OAT45789.1"/>
    <property type="molecule type" value="Genomic_DNA"/>
</dbReference>
<reference evidence="1 2" key="1">
    <citation type="submission" date="2016-04" db="EMBL/GenBank/DDBJ databases">
        <title>ATOL: Assembling a taxonomically balanced genome-scale reconstruction of the evolutionary history of the Enterobacteriaceae.</title>
        <authorList>
            <person name="Plunkett G.III."/>
            <person name="Neeno-Eckwall E.C."/>
            <person name="Glasner J.D."/>
            <person name="Perna N.T."/>
        </authorList>
    </citation>
    <scope>NUCLEOTIDE SEQUENCE [LARGE SCALE GENOMIC DNA]</scope>
    <source>
        <strain evidence="1 2">ATCC 700826</strain>
    </source>
</reference>
<evidence type="ECO:0000313" key="2">
    <source>
        <dbReference type="Proteomes" id="UP000078250"/>
    </source>
</evidence>
<accession>A0AAJ3HRQ4</accession>
<comment type="caution">
    <text evidence="1">The sequence shown here is derived from an EMBL/GenBank/DDBJ whole genome shotgun (WGS) entry which is preliminary data.</text>
</comment>
<gene>
    <name evidence="1" type="ORF">M997_2591</name>
</gene>
<dbReference type="Proteomes" id="UP000078250">
    <property type="component" value="Unassembled WGS sequence"/>
</dbReference>
<proteinExistence type="predicted"/>
<organism evidence="1 2">
    <name type="scientific">Proteus hauseri ATCC 700826</name>
    <dbReference type="NCBI Taxonomy" id="1354271"/>
    <lineage>
        <taxon>Bacteria</taxon>
        <taxon>Pseudomonadati</taxon>
        <taxon>Pseudomonadota</taxon>
        <taxon>Gammaproteobacteria</taxon>
        <taxon>Enterobacterales</taxon>
        <taxon>Morganellaceae</taxon>
        <taxon>Proteus</taxon>
    </lineage>
</organism>
<name>A0AAJ3HRQ4_PROHU</name>